<keyword evidence="5" id="KW-0904">Protein phosphatase</keyword>
<dbReference type="SUPFAM" id="SSF55550">
    <property type="entry name" value="SH2 domain"/>
    <property type="match status" value="1"/>
</dbReference>
<feature type="region of interest" description="Disordered" evidence="9">
    <location>
        <begin position="864"/>
        <end position="883"/>
    </location>
</feature>
<feature type="compositionally biased region" description="Low complexity" evidence="9">
    <location>
        <begin position="1033"/>
        <end position="1047"/>
    </location>
</feature>
<dbReference type="SMART" id="SM00252">
    <property type="entry name" value="SH2"/>
    <property type="match status" value="1"/>
</dbReference>
<dbReference type="InterPro" id="IPR003595">
    <property type="entry name" value="Tyr_Pase_cat"/>
</dbReference>
<feature type="region of interest" description="Disordered" evidence="9">
    <location>
        <begin position="2550"/>
        <end position="2569"/>
    </location>
</feature>
<feature type="compositionally biased region" description="Polar residues" evidence="9">
    <location>
        <begin position="771"/>
        <end position="788"/>
    </location>
</feature>
<feature type="region of interest" description="Disordered" evidence="9">
    <location>
        <begin position="481"/>
        <end position="528"/>
    </location>
</feature>
<feature type="region of interest" description="Disordered" evidence="9">
    <location>
        <begin position="447"/>
        <end position="467"/>
    </location>
</feature>
<feature type="compositionally biased region" description="Low complexity" evidence="9">
    <location>
        <begin position="1350"/>
        <end position="1369"/>
    </location>
</feature>
<evidence type="ECO:0000256" key="6">
    <source>
        <dbReference type="ARBA" id="ARBA00022949"/>
    </source>
</evidence>
<evidence type="ECO:0000313" key="14">
    <source>
        <dbReference type="RefSeq" id="XP_002737739.2"/>
    </source>
</evidence>
<dbReference type="InterPro" id="IPR029021">
    <property type="entry name" value="Prot-tyrosine_phosphatase-like"/>
</dbReference>
<feature type="compositionally biased region" description="Polar residues" evidence="9">
    <location>
        <begin position="2348"/>
        <end position="2359"/>
    </location>
</feature>
<feature type="domain" description="Phosphatase tensin-type" evidence="11">
    <location>
        <begin position="69"/>
        <end position="242"/>
    </location>
</feature>
<comment type="similarity">
    <text evidence="2">Belongs to the PTEN phosphatase protein family.</text>
</comment>
<feature type="region of interest" description="Disordered" evidence="9">
    <location>
        <begin position="547"/>
        <end position="648"/>
    </location>
</feature>
<feature type="compositionally biased region" description="Low complexity" evidence="9">
    <location>
        <begin position="1429"/>
        <end position="1443"/>
    </location>
</feature>
<feature type="region of interest" description="Disordered" evidence="9">
    <location>
        <begin position="717"/>
        <end position="794"/>
    </location>
</feature>
<feature type="domain" description="C2 tensin-type" evidence="12">
    <location>
        <begin position="247"/>
        <end position="371"/>
    </location>
</feature>
<evidence type="ECO:0000259" key="10">
    <source>
        <dbReference type="PROSITE" id="PS50001"/>
    </source>
</evidence>
<feature type="compositionally biased region" description="Polar residues" evidence="9">
    <location>
        <begin position="1013"/>
        <end position="1022"/>
    </location>
</feature>
<dbReference type="PROSITE" id="PS50001">
    <property type="entry name" value="SH2"/>
    <property type="match status" value="1"/>
</dbReference>
<proteinExistence type="inferred from homology"/>
<dbReference type="Gene3D" id="2.60.40.1110">
    <property type="match status" value="1"/>
</dbReference>
<feature type="compositionally biased region" description="Basic and acidic residues" evidence="9">
    <location>
        <begin position="718"/>
        <end position="728"/>
    </location>
</feature>
<dbReference type="CDD" id="cd09927">
    <property type="entry name" value="SH2_Tensin_like"/>
    <property type="match status" value="1"/>
</dbReference>
<feature type="region of interest" description="Disordered" evidence="9">
    <location>
        <begin position="1191"/>
        <end position="1270"/>
    </location>
</feature>
<feature type="compositionally biased region" description="Polar residues" evidence="9">
    <location>
        <begin position="957"/>
        <end position="975"/>
    </location>
</feature>
<reference evidence="14" key="1">
    <citation type="submission" date="2025-08" db="UniProtKB">
        <authorList>
            <consortium name="RefSeq"/>
        </authorList>
    </citation>
    <scope>IDENTIFICATION</scope>
    <source>
        <tissue evidence="14">Testes</tissue>
    </source>
</reference>
<dbReference type="PROSITE" id="PS51181">
    <property type="entry name" value="PPASE_TENSIN"/>
    <property type="match status" value="1"/>
</dbReference>
<keyword evidence="6" id="KW-0965">Cell junction</keyword>
<feature type="compositionally biased region" description="Basic and acidic residues" evidence="9">
    <location>
        <begin position="1950"/>
        <end position="1959"/>
    </location>
</feature>
<dbReference type="InterPro" id="IPR014020">
    <property type="entry name" value="Tensin_C2-dom"/>
</dbReference>
<dbReference type="Gene3D" id="3.90.190.10">
    <property type="entry name" value="Protein tyrosine phosphatase superfamily"/>
    <property type="match status" value="1"/>
</dbReference>
<dbReference type="Gene3D" id="3.30.505.10">
    <property type="entry name" value="SH2 domain"/>
    <property type="match status" value="1"/>
</dbReference>
<feature type="region of interest" description="Disordered" evidence="9">
    <location>
        <begin position="1405"/>
        <end position="1424"/>
    </location>
</feature>
<feature type="compositionally biased region" description="Polar residues" evidence="9">
    <location>
        <begin position="626"/>
        <end position="648"/>
    </location>
</feature>
<feature type="compositionally biased region" description="Polar residues" evidence="9">
    <location>
        <begin position="1741"/>
        <end position="1756"/>
    </location>
</feature>
<feature type="compositionally biased region" description="Polar residues" evidence="9">
    <location>
        <begin position="565"/>
        <end position="583"/>
    </location>
</feature>
<dbReference type="InterPro" id="IPR036860">
    <property type="entry name" value="SH2_dom_sf"/>
</dbReference>
<feature type="compositionally biased region" description="Polar residues" evidence="9">
    <location>
        <begin position="2387"/>
        <end position="2399"/>
    </location>
</feature>
<sequence length="2718" mass="300813">MEITIPKDIGAKSAVRPVDIQVMTTCVPPVNYELPSNERLAKHGYLRMQTNPTVQKDVMTHPQQKLPSRRENEDSVQLDIIYITDRIIALSFPASGHELLYRNNLKDAARTLKNRHQEKYLVINLSKKRCDLVKLNNQVLDLGWPDHLAPPLEKLCSTCKAIESWLSMDPHNVVVLHTKGGLGRLGVVIAAYMQYIIICNGNGNQNTERFNLKRFFDEKLFSATESSQMRYVNYFSGLLSGAIQINNAPLYLHYLVLHGVPNFDAKGGCQPFFKIYQSMQPSFTSGVYTLTNNMGKLGVVIDPPLQIRGDVLVKCYHRSQANSRDVVFRCQFHTCAISQYHLAFTKYELDDASKDSRFPDYCKLELIFSDTAEKLQGLEGIVNPHVPVDHSDTALMKWDSYENFDKHEEDSEHEAYFNESDGRGEVQVIHTHGPVDGSLYAQIPKKGGKHNIPNGPETHRHGGPGMTLELDQEVNDFMDGLKIENNQNGPGPQSKSLVPVQSPTETIKRRVHKEGPKPNTLKTWFSRQQPNTTWNYTHRTLDRNKHANSLDDQISQPPSLEKTKQQQNHTSPQASGNFSQDNRNYPREHSYRGFRDDENPYAEIQDYPHSSPTSSMTSGPPQTSSFSSLSEVTNPTYGASSQSSGKMINNVSPTERDFAMHGYSNVDGQIPNQYRSDQSYGAPGQTEHHSGHSGHFHRTEQIGPIEHTHRVQGQLPDHVQHHSSHDHSTNIQHMHHQGQTTDGQHGKHLVGVHHHHRPGQVTDLQHVGQPGHSTQGQGHSNQHATGQHITHPGQHISGQHVIHTVQSTPGQQSDHHNISDQHLGHHVQSSPGHQTAHSVQHPSGQQVIHPSGHDIHTLQYTTTNERTSPAVATGNNHTRHPTKPAFSMDQTLNSDSEVYPYHLHPPGAEVGSPGHVTSVSPGYNTENAQTTRVVQVHSSSDHNQPIGVIDVHHLANQSSPASSSGVHPLQSQLAATNPPAVGSQRPNINNSQYGMHTKYEIKHQHQPEHIASGQHSPSKQYDQISPQRVIEPQKMSQQAMYQQQKQQLEGHPQQEPAKSHTTDDNLTWLEKQKKKLEEKRQQKNSPPLEDSQRQHYATLTDKSHYPIVSTSQPAGHQHQTVTYTYTEEQHKPMTSQNSNPSDSFKTQVRPSESKLTSQGNLQSPSNVNFDDINLDDLEALALSLQDSTMQLSPGNSYNGGPTSPSLVHPWGKQSTTTTTTTWHNQNRPGMQPTPKRSEGTNNSTRPYSPYEMNTNVTKLPPPSPRLGRTDSGRVCTPTSMDSTVPNRELQIAEEQVVSNPYNGLLFSQPRTIQPVEAPVTASPFHGRLFSAPPPSSRLISESLPVYQSSHFSSPSQYSSSTLTPLSSSSVPRDISATSLQSGATPSSSFPSSHLYSTLPTLSSSISSSAEFPTTSPSYQSVHSNYSVTNTSSPYPNNTNSPSYHPSISHGHHSLNIHQRALPSQDIVQSLNHQLTTCPSRTHHTLPAAARQPEKKQEYYEEMYNQNAHSISQLPNRQMPSLSRYLVMPQSSQSPAPNHSLPSSIPASYGYSTIAGTSPSQKASAHSIASPILVESNPSVTTVTLTNPTYAMSISQASYYSQNSLSPTQESYSVANQNVRAPSPYELTYSQTEQLDSTMHSQNLSLFSSSLSPQNISPRGGYLPAFSESTSQHSTLLSDRSSHQHKSQPADDIVSAKTQQEEPNLTGLVRNRVAGYHAQLIREELEYERGRQPERQPPTHPVQRSKSAGGYDSQSAYNRYAPKREEVPRRRARSPSFEMLITNPGGQPKYESEYWDKRSGLKSPETVQDDEDITGTTPQFPVTPSMVPRTPYANMVTTPIAVVERKAPLNSTAGMRQPRGTLRTEVPVSMVTCKSPTSTISSVSHSVTKTIDTTNYFPTSKQEPTNQHARHNVFMYPATSTQDRLPNTARGYEQSLPGNAPGNDGSSTEVQYRHQMREGEPLETVINGGPLHEHSSSKQPNGQPYMMTWDQRAALNNKDQEQPMRELYIETQTYEKKVMPGGAPVPTLNIAEQQSLPRQLQHMEAPKQQQHSPGYQNYPTISAAEPNQIASQGLVSYQPQISQQDPSKGVVGGHNALPHGTVMHVHMQKTTHEHVDSAPRSLSTQKPHHEHGSPAQPEHFTVSPHHEHGRPGHVQQEHLNILPHNEHGSPGHTRQEHFTTLHIDEDTSTCTPSDSSASPQQNNSGVAYEQATLPFPTSNSMMKERMQLHKQQEQEQQQEPQQLHAPHQSPQNIYPTYSDRSRPQQQMPKGRGSAPNHQPGYTTFSDRSKGPDQRNPTGHGNITLTTVEQNTTYNTLYDNRGNAADQQKSPNMTQIGSGGSGENIIGVLGSTSRKMVSPGSSHGRGSLTGSERSISPQPPGSGGGIVRSYTNGSINDSGRSSPASLYYHPMSSRGSGFSLGDSDIIHKHPMFVKDISGYWYKPTIARDEAIAILKERPPGSFIVRDSNSFPGAFGLALKVATPPPSVMQNKKNGDLSNELVRHFLIEPNSHGVRLKGCSNEPTFSSLSALVYQHSITPLALPCKLLLPEVDPSGPSSAASSPRSSDIPHSPSALLAQGAACNVLYLHSEEMESLTGPNAVRKAMTAVALKKPRPKTTVVHFKVNYQGITLTDNEKKLFFRRHYAVNNVTYCGMDPENRRWPRTEDSTVADAKIFGFVARKPGSLTDNLCHLFCEHEPEQPASAIVNFVTKIMLGSSQQHK</sequence>
<keyword evidence="13" id="KW-1185">Reference proteome</keyword>
<feature type="compositionally biased region" description="Low complexity" evidence="9">
    <location>
        <begin position="610"/>
        <end position="625"/>
    </location>
</feature>
<organism evidence="13 14">
    <name type="scientific">Saccoglossus kowalevskii</name>
    <name type="common">Acorn worm</name>
    <dbReference type="NCBI Taxonomy" id="10224"/>
    <lineage>
        <taxon>Eukaryota</taxon>
        <taxon>Metazoa</taxon>
        <taxon>Hemichordata</taxon>
        <taxon>Enteropneusta</taxon>
        <taxon>Harrimaniidae</taxon>
        <taxon>Saccoglossus</taxon>
    </lineage>
</organism>
<dbReference type="InterPro" id="IPR035892">
    <property type="entry name" value="C2_domain_sf"/>
</dbReference>
<evidence type="ECO:0000313" key="13">
    <source>
        <dbReference type="Proteomes" id="UP000694865"/>
    </source>
</evidence>
<dbReference type="Pfam" id="PF10409">
    <property type="entry name" value="PTEN_C2"/>
    <property type="match status" value="1"/>
</dbReference>
<dbReference type="CDD" id="cd01213">
    <property type="entry name" value="PTB_tensin"/>
    <property type="match status" value="1"/>
</dbReference>
<evidence type="ECO:0000256" key="3">
    <source>
        <dbReference type="ARBA" id="ARBA00022553"/>
    </source>
</evidence>
<evidence type="ECO:0000256" key="9">
    <source>
        <dbReference type="SAM" id="MobiDB-lite"/>
    </source>
</evidence>
<name>A0ABM0GUP5_SACKO</name>
<dbReference type="SUPFAM" id="SSF50729">
    <property type="entry name" value="PH domain-like"/>
    <property type="match status" value="1"/>
</dbReference>
<dbReference type="SMART" id="SM01326">
    <property type="entry name" value="PTEN_C2"/>
    <property type="match status" value="1"/>
</dbReference>
<accession>A0ABM0GUP5</accession>
<feature type="compositionally biased region" description="Low complexity" evidence="9">
    <location>
        <begin position="1381"/>
        <end position="1391"/>
    </location>
</feature>
<evidence type="ECO:0000259" key="12">
    <source>
        <dbReference type="PROSITE" id="PS51182"/>
    </source>
</evidence>
<feature type="region of interest" description="Disordered" evidence="9">
    <location>
        <begin position="666"/>
        <end position="697"/>
    </location>
</feature>
<feature type="compositionally biased region" description="Basic and acidic residues" evidence="9">
    <location>
        <begin position="1789"/>
        <end position="1798"/>
    </location>
</feature>
<dbReference type="Proteomes" id="UP000694865">
    <property type="component" value="Unplaced"/>
</dbReference>
<evidence type="ECO:0000256" key="2">
    <source>
        <dbReference type="ARBA" id="ARBA00007881"/>
    </source>
</evidence>
<feature type="region of interest" description="Disordered" evidence="9">
    <location>
        <begin position="806"/>
        <end position="851"/>
    </location>
</feature>
<feature type="compositionally biased region" description="Polar residues" evidence="9">
    <location>
        <begin position="1191"/>
        <end position="1205"/>
    </location>
</feature>
<dbReference type="SMART" id="SM00404">
    <property type="entry name" value="PTPc_motif"/>
    <property type="match status" value="1"/>
</dbReference>
<dbReference type="InterPro" id="IPR013625">
    <property type="entry name" value="PTB"/>
</dbReference>
<feature type="compositionally biased region" description="Basic and acidic residues" evidence="9">
    <location>
        <begin position="584"/>
        <end position="598"/>
    </location>
</feature>
<feature type="region of interest" description="Disordered" evidence="9">
    <location>
        <begin position="2223"/>
        <end position="2399"/>
    </location>
</feature>
<dbReference type="InterPro" id="IPR000980">
    <property type="entry name" value="SH2"/>
</dbReference>
<dbReference type="SUPFAM" id="SSF52799">
    <property type="entry name" value="(Phosphotyrosine protein) phosphatases II"/>
    <property type="match status" value="1"/>
</dbReference>
<keyword evidence="7 8" id="KW-0727">SH2 domain</keyword>
<keyword evidence="3" id="KW-0597">Phosphoprotein</keyword>
<feature type="compositionally biased region" description="Polar residues" evidence="9">
    <location>
        <begin position="2274"/>
        <end position="2284"/>
    </location>
</feature>
<dbReference type="PANTHER" id="PTHR45734:SF10">
    <property type="entry name" value="BLISTERY, ISOFORM A"/>
    <property type="match status" value="1"/>
</dbReference>
<feature type="region of interest" description="Disordered" evidence="9">
    <location>
        <begin position="1921"/>
        <end position="1983"/>
    </location>
</feature>
<feature type="region of interest" description="Disordered" evidence="9">
    <location>
        <begin position="2108"/>
        <end position="2151"/>
    </location>
</feature>
<dbReference type="RefSeq" id="XP_002737739.2">
    <property type="nucleotide sequence ID" value="XM_002737693.2"/>
</dbReference>
<feature type="compositionally biased region" description="Low complexity" evidence="9">
    <location>
        <begin position="2233"/>
        <end position="2247"/>
    </location>
</feature>
<protein>
    <submittedName>
        <fullName evidence="14">Tensin-1-like</fullName>
    </submittedName>
</protein>
<dbReference type="Pfam" id="PF00017">
    <property type="entry name" value="SH2"/>
    <property type="match status" value="1"/>
</dbReference>
<evidence type="ECO:0000259" key="11">
    <source>
        <dbReference type="PROSITE" id="PS51181"/>
    </source>
</evidence>
<dbReference type="PANTHER" id="PTHR45734">
    <property type="entry name" value="TENSIN"/>
    <property type="match status" value="1"/>
</dbReference>
<dbReference type="PROSITE" id="PS51182">
    <property type="entry name" value="C2_TENSIN"/>
    <property type="match status" value="1"/>
</dbReference>
<dbReference type="Pfam" id="PF08416">
    <property type="entry name" value="PTB"/>
    <property type="match status" value="1"/>
</dbReference>
<dbReference type="Gene3D" id="2.30.29.30">
    <property type="entry name" value="Pleckstrin-homology domain (PH domain)/Phosphotyrosine-binding domain (PTB)"/>
    <property type="match status" value="1"/>
</dbReference>
<comment type="subcellular location">
    <subcellularLocation>
        <location evidence="1">Cell junction</location>
    </subcellularLocation>
</comment>
<dbReference type="GeneID" id="100370078"/>
<dbReference type="InterPro" id="IPR006020">
    <property type="entry name" value="PTB/PI_dom"/>
</dbReference>
<evidence type="ECO:0000256" key="5">
    <source>
        <dbReference type="ARBA" id="ARBA00022912"/>
    </source>
</evidence>
<feature type="compositionally biased region" description="Basic and acidic residues" evidence="9">
    <location>
        <begin position="813"/>
        <end position="823"/>
    </location>
</feature>
<feature type="region of interest" description="Disordered" evidence="9">
    <location>
        <begin position="957"/>
        <end position="991"/>
    </location>
</feature>
<feature type="region of interest" description="Disordered" evidence="9">
    <location>
        <begin position="2184"/>
        <end position="2206"/>
    </location>
</feature>
<feature type="compositionally biased region" description="Polar residues" evidence="9">
    <location>
        <begin position="666"/>
        <end position="679"/>
    </location>
</feature>
<feature type="compositionally biased region" description="Polar residues" evidence="9">
    <location>
        <begin position="729"/>
        <end position="743"/>
    </location>
</feature>
<dbReference type="SUPFAM" id="SSF49562">
    <property type="entry name" value="C2 domain (Calcium/lipid-binding domain, CaLB)"/>
    <property type="match status" value="1"/>
</dbReference>
<feature type="region of interest" description="Disordered" evidence="9">
    <location>
        <begin position="1429"/>
        <end position="1450"/>
    </location>
</feature>
<feature type="region of interest" description="Disordered" evidence="9">
    <location>
        <begin position="1033"/>
        <end position="1066"/>
    </location>
</feature>
<feature type="compositionally biased region" description="Polar residues" evidence="9">
    <location>
        <begin position="1239"/>
        <end position="1257"/>
    </location>
</feature>
<feature type="compositionally biased region" description="Polar residues" evidence="9">
    <location>
        <begin position="2187"/>
        <end position="2204"/>
    </location>
</feature>
<feature type="compositionally biased region" description="Polar residues" evidence="9">
    <location>
        <begin position="1127"/>
        <end position="1168"/>
    </location>
</feature>
<evidence type="ECO:0000256" key="1">
    <source>
        <dbReference type="ARBA" id="ARBA00004282"/>
    </source>
</evidence>
<feature type="region of interest" description="Disordered" evidence="9">
    <location>
        <begin position="1649"/>
        <end position="1709"/>
    </location>
</feature>
<feature type="compositionally biased region" description="Polar residues" evidence="9">
    <location>
        <begin position="2323"/>
        <end position="2333"/>
    </location>
</feature>
<feature type="region of interest" description="Disordered" evidence="9">
    <location>
        <begin position="2038"/>
        <end position="2059"/>
    </location>
</feature>
<feature type="compositionally biased region" description="Low complexity" evidence="9">
    <location>
        <begin position="2550"/>
        <end position="2563"/>
    </location>
</feature>
<dbReference type="SMART" id="SM00462">
    <property type="entry name" value="PTB"/>
    <property type="match status" value="1"/>
</dbReference>
<feature type="domain" description="SH2" evidence="10">
    <location>
        <begin position="2438"/>
        <end position="2547"/>
    </location>
</feature>
<feature type="compositionally biased region" description="Polar residues" evidence="9">
    <location>
        <begin position="1666"/>
        <end position="1678"/>
    </location>
</feature>
<dbReference type="InterPro" id="IPR029023">
    <property type="entry name" value="Tensin_phosphatase"/>
</dbReference>
<feature type="region of interest" description="Disordered" evidence="9">
    <location>
        <begin position="1350"/>
        <end position="1391"/>
    </location>
</feature>
<feature type="compositionally biased region" description="Low complexity" evidence="9">
    <location>
        <begin position="1405"/>
        <end position="1415"/>
    </location>
</feature>
<keyword evidence="4" id="KW-0378">Hydrolase</keyword>
<feature type="compositionally biased region" description="Polar residues" evidence="9">
    <location>
        <begin position="2046"/>
        <end position="2059"/>
    </location>
</feature>
<feature type="compositionally biased region" description="Polar residues" evidence="9">
    <location>
        <begin position="484"/>
        <end position="505"/>
    </location>
</feature>
<feature type="compositionally biased region" description="Polar residues" evidence="9">
    <location>
        <begin position="827"/>
        <end position="848"/>
    </location>
</feature>
<feature type="compositionally biased region" description="Basic and acidic residues" evidence="9">
    <location>
        <begin position="2223"/>
        <end position="2232"/>
    </location>
</feature>
<evidence type="ECO:0000256" key="4">
    <source>
        <dbReference type="ARBA" id="ARBA00022801"/>
    </source>
</evidence>
<dbReference type="InterPro" id="IPR051484">
    <property type="entry name" value="Tensin_PTEN_phosphatase"/>
</dbReference>
<feature type="region of interest" description="Disordered" evidence="9">
    <location>
        <begin position="1726"/>
        <end position="1825"/>
    </location>
</feature>
<feature type="region of interest" description="Disordered" evidence="9">
    <location>
        <begin position="1003"/>
        <end position="1022"/>
    </location>
</feature>
<gene>
    <name evidence="14" type="primary">LOC100370078</name>
</gene>
<dbReference type="InterPro" id="IPR033929">
    <property type="entry name" value="Tensin_PTB"/>
</dbReference>
<dbReference type="InterPro" id="IPR035012">
    <property type="entry name" value="Tensin-like_SH2"/>
</dbReference>
<evidence type="ECO:0000256" key="8">
    <source>
        <dbReference type="PROSITE-ProRule" id="PRU00191"/>
    </source>
</evidence>
<feature type="compositionally biased region" description="Polar residues" evidence="9">
    <location>
        <begin position="2293"/>
        <end position="2316"/>
    </location>
</feature>
<dbReference type="InterPro" id="IPR011993">
    <property type="entry name" value="PH-like_dom_sf"/>
</dbReference>
<feature type="compositionally biased region" description="Basic residues" evidence="9">
    <location>
        <begin position="746"/>
        <end position="758"/>
    </location>
</feature>
<feature type="region of interest" description="Disordered" evidence="9">
    <location>
        <begin position="1127"/>
        <end position="1169"/>
    </location>
</feature>
<evidence type="ECO:0000256" key="7">
    <source>
        <dbReference type="ARBA" id="ARBA00022999"/>
    </source>
</evidence>